<dbReference type="Proteomes" id="UP000215914">
    <property type="component" value="Unassembled WGS sequence"/>
</dbReference>
<keyword evidence="2" id="KW-1185">Reference proteome</keyword>
<organism evidence="1 2">
    <name type="scientific">Helianthus annuus</name>
    <name type="common">Common sunflower</name>
    <dbReference type="NCBI Taxonomy" id="4232"/>
    <lineage>
        <taxon>Eukaryota</taxon>
        <taxon>Viridiplantae</taxon>
        <taxon>Streptophyta</taxon>
        <taxon>Embryophyta</taxon>
        <taxon>Tracheophyta</taxon>
        <taxon>Spermatophyta</taxon>
        <taxon>Magnoliopsida</taxon>
        <taxon>eudicotyledons</taxon>
        <taxon>Gunneridae</taxon>
        <taxon>Pentapetalae</taxon>
        <taxon>asterids</taxon>
        <taxon>campanulids</taxon>
        <taxon>Asterales</taxon>
        <taxon>Asteraceae</taxon>
        <taxon>Asteroideae</taxon>
        <taxon>Heliantheae alliance</taxon>
        <taxon>Heliantheae</taxon>
        <taxon>Helianthus</taxon>
    </lineage>
</organism>
<gene>
    <name evidence="1" type="ORF">HanXRQr2_Chr06g0267721</name>
</gene>
<dbReference type="PANTHER" id="PTHR48463:SF1">
    <property type="entry name" value="DUF223 DOMAIN-CONTAINING PROTEIN"/>
    <property type="match status" value="1"/>
</dbReference>
<dbReference type="PANTHER" id="PTHR48463">
    <property type="entry name" value="DUF223 DOMAIN-CONTAINING PROTEIN"/>
    <property type="match status" value="1"/>
</dbReference>
<evidence type="ECO:0000313" key="1">
    <source>
        <dbReference type="EMBL" id="KAF5803131.1"/>
    </source>
</evidence>
<dbReference type="AlphaFoldDB" id="A0A9K3IUS8"/>
<name>A0A9K3IUS8_HELAN</name>
<dbReference type="SUPFAM" id="SSF50249">
    <property type="entry name" value="Nucleic acid-binding proteins"/>
    <property type="match status" value="2"/>
</dbReference>
<protein>
    <submittedName>
        <fullName evidence="1">Nucleic acid-binding protein</fullName>
    </submittedName>
</protein>
<dbReference type="EMBL" id="MNCJ02000321">
    <property type="protein sequence ID" value="KAF5803131.1"/>
    <property type="molecule type" value="Genomic_DNA"/>
</dbReference>
<accession>A0A9K3IUS8</accession>
<reference evidence="1" key="2">
    <citation type="submission" date="2020-06" db="EMBL/GenBank/DDBJ databases">
        <title>Helianthus annuus Genome sequencing and assembly Release 2.</title>
        <authorList>
            <person name="Gouzy J."/>
            <person name="Langlade N."/>
            <person name="Munos S."/>
        </authorList>
    </citation>
    <scope>NUCLEOTIDE SEQUENCE</scope>
    <source>
        <tissue evidence="1">Leaves</tissue>
    </source>
</reference>
<evidence type="ECO:0000313" key="2">
    <source>
        <dbReference type="Proteomes" id="UP000215914"/>
    </source>
</evidence>
<proteinExistence type="predicted"/>
<sequence length="239" mass="26893">MDSNRISGLRPNGLTPALEVRVIRKWVPKYRENELHFVFVDEEGMGIQAFVKGKYCKTLDSKLCLQTCYEIKGYGCTEPDNFTNTLTHPAIMNLGNATVITSVPNNENIPKQFFDLATRRRAEFQAKTEGIVDYIGLLVRRIEVKKANNNKPYVVLAFKDCSNQDITVALWEEIATDKTRFNRAEIEAASAPIILAMTGLKTKTYYGRGSTGTLQLSSTSATHVYLNPQTVETELLKEM</sequence>
<reference evidence="1" key="1">
    <citation type="journal article" date="2017" name="Nature">
        <title>The sunflower genome provides insights into oil metabolism, flowering and Asterid evolution.</title>
        <authorList>
            <person name="Badouin H."/>
            <person name="Gouzy J."/>
            <person name="Grassa C.J."/>
            <person name="Murat F."/>
            <person name="Staton S.E."/>
            <person name="Cottret L."/>
            <person name="Lelandais-Briere C."/>
            <person name="Owens G.L."/>
            <person name="Carrere S."/>
            <person name="Mayjonade B."/>
            <person name="Legrand L."/>
            <person name="Gill N."/>
            <person name="Kane N.C."/>
            <person name="Bowers J.E."/>
            <person name="Hubner S."/>
            <person name="Bellec A."/>
            <person name="Berard A."/>
            <person name="Berges H."/>
            <person name="Blanchet N."/>
            <person name="Boniface M.C."/>
            <person name="Brunel D."/>
            <person name="Catrice O."/>
            <person name="Chaidir N."/>
            <person name="Claudel C."/>
            <person name="Donnadieu C."/>
            <person name="Faraut T."/>
            <person name="Fievet G."/>
            <person name="Helmstetter N."/>
            <person name="King M."/>
            <person name="Knapp S.J."/>
            <person name="Lai Z."/>
            <person name="Le Paslier M.C."/>
            <person name="Lippi Y."/>
            <person name="Lorenzon L."/>
            <person name="Mandel J.R."/>
            <person name="Marage G."/>
            <person name="Marchand G."/>
            <person name="Marquand E."/>
            <person name="Bret-Mestries E."/>
            <person name="Morien E."/>
            <person name="Nambeesan S."/>
            <person name="Nguyen T."/>
            <person name="Pegot-Espagnet P."/>
            <person name="Pouilly N."/>
            <person name="Raftis F."/>
            <person name="Sallet E."/>
            <person name="Schiex T."/>
            <person name="Thomas J."/>
            <person name="Vandecasteele C."/>
            <person name="Vares D."/>
            <person name="Vear F."/>
            <person name="Vautrin S."/>
            <person name="Crespi M."/>
            <person name="Mangin B."/>
            <person name="Burke J.M."/>
            <person name="Salse J."/>
            <person name="Munos S."/>
            <person name="Vincourt P."/>
            <person name="Rieseberg L.H."/>
            <person name="Langlade N.B."/>
        </authorList>
    </citation>
    <scope>NUCLEOTIDE SEQUENCE</scope>
    <source>
        <tissue evidence="1">Leaves</tissue>
    </source>
</reference>
<dbReference type="InterPro" id="IPR012340">
    <property type="entry name" value="NA-bd_OB-fold"/>
</dbReference>
<dbReference type="Gene3D" id="2.40.50.140">
    <property type="entry name" value="Nucleic acid-binding proteins"/>
    <property type="match status" value="2"/>
</dbReference>
<dbReference type="Gramene" id="mRNA:HanXRQr2_Chr06g0267721">
    <property type="protein sequence ID" value="mRNA:HanXRQr2_Chr06g0267721"/>
    <property type="gene ID" value="HanXRQr2_Chr06g0267721"/>
</dbReference>
<comment type="caution">
    <text evidence="1">The sequence shown here is derived from an EMBL/GenBank/DDBJ whole genome shotgun (WGS) entry which is preliminary data.</text>
</comment>